<gene>
    <name evidence="4" type="ORF">ENN94_03725</name>
</gene>
<reference evidence="4" key="1">
    <citation type="journal article" date="2020" name="mSystems">
        <title>Genome- and Community-Level Interaction Insights into Carbon Utilization and Element Cycling Functions of Hydrothermarchaeota in Hydrothermal Sediment.</title>
        <authorList>
            <person name="Zhou Z."/>
            <person name="Liu Y."/>
            <person name="Xu W."/>
            <person name="Pan J."/>
            <person name="Luo Z.H."/>
            <person name="Li M."/>
        </authorList>
    </citation>
    <scope>NUCLEOTIDE SEQUENCE [LARGE SCALE GENOMIC DNA]</scope>
    <source>
        <strain evidence="4">SpSt-1220</strain>
    </source>
</reference>
<dbReference type="SUPFAM" id="SSF63411">
    <property type="entry name" value="LuxS/MPP-like metallohydrolase"/>
    <property type="match status" value="2"/>
</dbReference>
<dbReference type="GO" id="GO:0046872">
    <property type="term" value="F:metal ion binding"/>
    <property type="evidence" value="ECO:0007669"/>
    <property type="project" value="InterPro"/>
</dbReference>
<dbReference type="PANTHER" id="PTHR11851">
    <property type="entry name" value="METALLOPROTEASE"/>
    <property type="match status" value="1"/>
</dbReference>
<feature type="non-terminal residue" evidence="4">
    <location>
        <position position="1"/>
    </location>
</feature>
<dbReference type="InterPro" id="IPR011765">
    <property type="entry name" value="Pept_M16_N"/>
</dbReference>
<comment type="caution">
    <text evidence="4">The sequence shown here is derived from an EMBL/GenBank/DDBJ whole genome shotgun (WGS) entry which is preliminary data.</text>
</comment>
<comment type="similarity">
    <text evidence="1">Belongs to the peptidase M16 family.</text>
</comment>
<dbReference type="Proteomes" id="UP000886162">
    <property type="component" value="Unassembled WGS sequence"/>
</dbReference>
<proteinExistence type="inferred from homology"/>
<name>A0A831PNH7_9BACT</name>
<evidence type="ECO:0000313" key="4">
    <source>
        <dbReference type="EMBL" id="HDR46792.1"/>
    </source>
</evidence>
<dbReference type="InterPro" id="IPR007863">
    <property type="entry name" value="Peptidase_M16_C"/>
</dbReference>
<feature type="domain" description="Peptidase M16 C-terminal" evidence="3">
    <location>
        <begin position="114"/>
        <end position="287"/>
    </location>
</feature>
<dbReference type="Gene3D" id="3.30.830.10">
    <property type="entry name" value="Metalloenzyme, LuxS/M16 peptidase-like"/>
    <property type="match status" value="2"/>
</dbReference>
<dbReference type="InterPro" id="IPR011249">
    <property type="entry name" value="Metalloenz_LuxS/M16"/>
</dbReference>
<protein>
    <submittedName>
        <fullName evidence="4">Insulinase family protein</fullName>
    </submittedName>
</protein>
<dbReference type="InterPro" id="IPR050361">
    <property type="entry name" value="MPP/UQCRC_Complex"/>
</dbReference>
<dbReference type="AlphaFoldDB" id="A0A831PNH7"/>
<evidence type="ECO:0000256" key="1">
    <source>
        <dbReference type="ARBA" id="ARBA00007261"/>
    </source>
</evidence>
<evidence type="ECO:0000259" key="2">
    <source>
        <dbReference type="Pfam" id="PF00675"/>
    </source>
</evidence>
<feature type="domain" description="Peptidase M16 N-terminal" evidence="2">
    <location>
        <begin position="1"/>
        <end position="106"/>
    </location>
</feature>
<dbReference type="PANTHER" id="PTHR11851:SF49">
    <property type="entry name" value="MITOCHONDRIAL-PROCESSING PEPTIDASE SUBUNIT ALPHA"/>
    <property type="match status" value="1"/>
</dbReference>
<dbReference type="Pfam" id="PF00675">
    <property type="entry name" value="Peptidase_M16"/>
    <property type="match status" value="1"/>
</dbReference>
<accession>A0A831PNH7</accession>
<sequence>FKGTRRRDALGIAREIDSVGGILNAFTSREFSCYYAKVLGNHLDVAVDLLSDILLNSVFDIDELEKERKVILQEIFMIEDAPDEQIHDLCCEHLWPGHPLGRPIIGSRQSVAELDRARMLSFMNDRYRGRNIVVCAAGQVDHDRLVDQIERALAGIPAGEELAKGPAPKSVRGIYHQGKDLEQLHLCLGTPSLPQNHPDRFQAHLINVVLGGSMSSRLFQRVREDAGLAYSIYSYLNSHSDSGALVVYAGVSPDDLREVVSLILQELDDLRTNPLSERELRAAKEQLKGHLLLSLESSDNRMTRLARNEIYLRRDVDVDEVVGAIEAVNAADLQNIARHLFQEDSLILETLGQCRDQDLTMLDLALS</sequence>
<dbReference type="EMBL" id="DSDO01000257">
    <property type="protein sequence ID" value="HDR46792.1"/>
    <property type="molecule type" value="Genomic_DNA"/>
</dbReference>
<evidence type="ECO:0000259" key="3">
    <source>
        <dbReference type="Pfam" id="PF05193"/>
    </source>
</evidence>
<dbReference type="Pfam" id="PF05193">
    <property type="entry name" value="Peptidase_M16_C"/>
    <property type="match status" value="1"/>
</dbReference>
<organism evidence="4">
    <name type="scientific">Geoalkalibacter subterraneus</name>
    <dbReference type="NCBI Taxonomy" id="483547"/>
    <lineage>
        <taxon>Bacteria</taxon>
        <taxon>Pseudomonadati</taxon>
        <taxon>Thermodesulfobacteriota</taxon>
        <taxon>Desulfuromonadia</taxon>
        <taxon>Desulfuromonadales</taxon>
        <taxon>Geoalkalibacteraceae</taxon>
        <taxon>Geoalkalibacter</taxon>
    </lineage>
</organism>